<gene>
    <name evidence="1" type="ORF">GALL_479730</name>
</gene>
<name>A0A1J5Q3G5_9ZZZZ</name>
<dbReference type="AlphaFoldDB" id="A0A1J5Q3G5"/>
<organism evidence="1">
    <name type="scientific">mine drainage metagenome</name>
    <dbReference type="NCBI Taxonomy" id="410659"/>
    <lineage>
        <taxon>unclassified sequences</taxon>
        <taxon>metagenomes</taxon>
        <taxon>ecological metagenomes</taxon>
    </lineage>
</organism>
<accession>A0A1J5Q3G5</accession>
<comment type="caution">
    <text evidence="1">The sequence shown here is derived from an EMBL/GenBank/DDBJ whole genome shotgun (WGS) entry which is preliminary data.</text>
</comment>
<dbReference type="EMBL" id="MLJW01004216">
    <property type="protein sequence ID" value="OIQ70413.1"/>
    <property type="molecule type" value="Genomic_DNA"/>
</dbReference>
<protein>
    <submittedName>
        <fullName evidence="1">Uncharacterized protein</fullName>
    </submittedName>
</protein>
<proteinExistence type="predicted"/>
<reference evidence="1" key="1">
    <citation type="submission" date="2016-10" db="EMBL/GenBank/DDBJ databases">
        <title>Sequence of Gallionella enrichment culture.</title>
        <authorList>
            <person name="Poehlein A."/>
            <person name="Muehling M."/>
            <person name="Daniel R."/>
        </authorList>
    </citation>
    <scope>NUCLEOTIDE SEQUENCE</scope>
</reference>
<evidence type="ECO:0000313" key="1">
    <source>
        <dbReference type="EMBL" id="OIQ70413.1"/>
    </source>
</evidence>
<sequence>MHPDRAAKHLAQCYALFQREIAERRFFREVDEKTIVIEQLMQGVVEGAAQVIRGRHVECAANLDNELKEESPTSVLVRQGRSLA</sequence>